<sequence>MSNTHLPTQLKIKHSSRGFTLIELIVVVSVVAILATAALDKLFWYQGQAEKASMEYTASMIKSGLWMSAASLMMANRGTEIPALAQQNPINLLAQKPENYLGELDSNNTTLLKGGNWFYDPSKHQVGYVINQRRDFTPAITDDYTVRYGMKVLYSEIELASGKKAPYITGVTLVPLTKYVWQ</sequence>
<evidence type="ECO:0000256" key="1">
    <source>
        <dbReference type="SAM" id="Phobius"/>
    </source>
</evidence>
<keyword evidence="1" id="KW-0472">Membrane</keyword>
<keyword evidence="1" id="KW-0812">Transmembrane</keyword>
<comment type="caution">
    <text evidence="2">The sequence shown here is derived from an EMBL/GenBank/DDBJ whole genome shotgun (WGS) entry which is preliminary data.</text>
</comment>
<dbReference type="EMBL" id="MLJW01000089">
    <property type="protein sequence ID" value="OIR00979.1"/>
    <property type="molecule type" value="Genomic_DNA"/>
</dbReference>
<dbReference type="InterPro" id="IPR045584">
    <property type="entry name" value="Pilin-like"/>
</dbReference>
<dbReference type="InterPro" id="IPR012902">
    <property type="entry name" value="N_methyl_site"/>
</dbReference>
<dbReference type="Pfam" id="PF07963">
    <property type="entry name" value="N_methyl"/>
    <property type="match status" value="1"/>
</dbReference>
<dbReference type="AlphaFoldDB" id="A0A1J5RZ39"/>
<protein>
    <recommendedName>
        <fullName evidence="3">Prepilin-type N-terminal cleavage/methylation domain-containing protein</fullName>
    </recommendedName>
</protein>
<reference evidence="2" key="1">
    <citation type="submission" date="2016-10" db="EMBL/GenBank/DDBJ databases">
        <title>Sequence of Gallionella enrichment culture.</title>
        <authorList>
            <person name="Poehlein A."/>
            <person name="Muehling M."/>
            <person name="Daniel R."/>
        </authorList>
    </citation>
    <scope>NUCLEOTIDE SEQUENCE</scope>
</reference>
<feature type="transmembrane region" description="Helical" evidence="1">
    <location>
        <begin position="21"/>
        <end position="44"/>
    </location>
</feature>
<accession>A0A1J5RZ39</accession>
<keyword evidence="1" id="KW-1133">Transmembrane helix</keyword>
<evidence type="ECO:0000313" key="2">
    <source>
        <dbReference type="EMBL" id="OIR00979.1"/>
    </source>
</evidence>
<dbReference type="PROSITE" id="PS00409">
    <property type="entry name" value="PROKAR_NTER_METHYL"/>
    <property type="match status" value="1"/>
</dbReference>
<evidence type="ECO:0008006" key="3">
    <source>
        <dbReference type="Google" id="ProtNLM"/>
    </source>
</evidence>
<dbReference type="Gene3D" id="3.30.700.10">
    <property type="entry name" value="Glycoprotein, Type 4 Pilin"/>
    <property type="match status" value="1"/>
</dbReference>
<name>A0A1J5RZ39_9ZZZZ</name>
<dbReference type="NCBIfam" id="TIGR02532">
    <property type="entry name" value="IV_pilin_GFxxxE"/>
    <property type="match status" value="1"/>
</dbReference>
<gene>
    <name evidence="2" type="ORF">GALL_169430</name>
</gene>
<proteinExistence type="predicted"/>
<organism evidence="2">
    <name type="scientific">mine drainage metagenome</name>
    <dbReference type="NCBI Taxonomy" id="410659"/>
    <lineage>
        <taxon>unclassified sequences</taxon>
        <taxon>metagenomes</taxon>
        <taxon>ecological metagenomes</taxon>
    </lineage>
</organism>
<dbReference type="SUPFAM" id="SSF54523">
    <property type="entry name" value="Pili subunits"/>
    <property type="match status" value="1"/>
</dbReference>